<feature type="domain" description="FAD dependent oxidoreductase" evidence="2">
    <location>
        <begin position="5"/>
        <end position="372"/>
    </location>
</feature>
<evidence type="ECO:0000256" key="1">
    <source>
        <dbReference type="ARBA" id="ARBA00008609"/>
    </source>
</evidence>
<protein>
    <submittedName>
        <fullName evidence="6">FAD-dependent oxidoreductase</fullName>
    </submittedName>
</protein>
<dbReference type="InterPro" id="IPR028896">
    <property type="entry name" value="GcvT/YgfZ/DmdA"/>
</dbReference>
<dbReference type="Gene3D" id="3.50.50.60">
    <property type="entry name" value="FAD/NAD(P)-binding domain"/>
    <property type="match status" value="1"/>
</dbReference>
<dbReference type="PANTHER" id="PTHR43757:SF2">
    <property type="entry name" value="AMINOMETHYLTRANSFERASE, MITOCHONDRIAL"/>
    <property type="match status" value="1"/>
</dbReference>
<dbReference type="InterPro" id="IPR027266">
    <property type="entry name" value="TrmE/GcvT-like"/>
</dbReference>
<dbReference type="InterPro" id="IPR006222">
    <property type="entry name" value="GCVT_N"/>
</dbReference>
<dbReference type="SUPFAM" id="SSF54373">
    <property type="entry name" value="FAD-linked reductases, C-terminal domain"/>
    <property type="match status" value="1"/>
</dbReference>
<reference evidence="6" key="1">
    <citation type="journal article" date="2021" name="Nat. Microbiol.">
        <title>Cocultivation of an ultrasmall environmental parasitic bacterium with lytic ability against bacteria associated with wastewater foams.</title>
        <authorList>
            <person name="Batinovic S."/>
            <person name="Rose J.J.A."/>
            <person name="Ratcliffe J."/>
            <person name="Seviour R.J."/>
            <person name="Petrovski S."/>
        </authorList>
    </citation>
    <scope>NUCLEOTIDE SEQUENCE</scope>
    <source>
        <strain evidence="6">CON44</strain>
    </source>
</reference>
<dbReference type="EMBL" id="CP045810">
    <property type="protein sequence ID" value="QHN38287.1"/>
    <property type="molecule type" value="Genomic_DNA"/>
</dbReference>
<dbReference type="InterPro" id="IPR029043">
    <property type="entry name" value="GcvT/YgfZ_C"/>
</dbReference>
<dbReference type="InterPro" id="IPR032503">
    <property type="entry name" value="FAO_M"/>
</dbReference>
<dbReference type="SUPFAM" id="SSF101790">
    <property type="entry name" value="Aminomethyltransferase beta-barrel domain"/>
    <property type="match status" value="1"/>
</dbReference>
<dbReference type="SUPFAM" id="SSF103025">
    <property type="entry name" value="Folate-binding domain"/>
    <property type="match status" value="1"/>
</dbReference>
<evidence type="ECO:0000259" key="3">
    <source>
        <dbReference type="Pfam" id="PF01571"/>
    </source>
</evidence>
<dbReference type="Pfam" id="PF01571">
    <property type="entry name" value="GCV_T"/>
    <property type="match status" value="1"/>
</dbReference>
<dbReference type="Gene3D" id="3.30.1360.120">
    <property type="entry name" value="Probable tRNA modification gtpase trme, domain 1"/>
    <property type="match status" value="1"/>
</dbReference>
<dbReference type="AlphaFoldDB" id="A0A857MFI4"/>
<dbReference type="Pfam" id="PF01266">
    <property type="entry name" value="DAO"/>
    <property type="match status" value="1"/>
</dbReference>
<dbReference type="Pfam" id="PF16350">
    <property type="entry name" value="FAO_M"/>
    <property type="match status" value="1"/>
</dbReference>
<comment type="similarity">
    <text evidence="1">Belongs to the GcvT family.</text>
</comment>
<evidence type="ECO:0000259" key="5">
    <source>
        <dbReference type="Pfam" id="PF16350"/>
    </source>
</evidence>
<evidence type="ECO:0000259" key="4">
    <source>
        <dbReference type="Pfam" id="PF08669"/>
    </source>
</evidence>
<evidence type="ECO:0000259" key="2">
    <source>
        <dbReference type="Pfam" id="PF01266"/>
    </source>
</evidence>
<feature type="domain" description="FAD dependent oxidoreductase central" evidence="5">
    <location>
        <begin position="375"/>
        <end position="430"/>
    </location>
</feature>
<gene>
    <name evidence="6" type="ORF">GII30_03035</name>
</gene>
<name>A0A857MFI4_9ACTN</name>
<dbReference type="SUPFAM" id="SSF51905">
    <property type="entry name" value="FAD/NAD(P)-binding domain"/>
    <property type="match status" value="1"/>
</dbReference>
<dbReference type="InterPro" id="IPR013977">
    <property type="entry name" value="GcvT_C"/>
</dbReference>
<dbReference type="PANTHER" id="PTHR43757">
    <property type="entry name" value="AMINOMETHYLTRANSFERASE"/>
    <property type="match status" value="1"/>
</dbReference>
<dbReference type="InterPro" id="IPR006076">
    <property type="entry name" value="FAD-dep_OxRdtase"/>
</dbReference>
<organism evidence="6">
    <name type="scientific">Gordonia amarae</name>
    <dbReference type="NCBI Taxonomy" id="36821"/>
    <lineage>
        <taxon>Bacteria</taxon>
        <taxon>Bacillati</taxon>
        <taxon>Actinomycetota</taxon>
        <taxon>Actinomycetes</taxon>
        <taxon>Mycobacteriales</taxon>
        <taxon>Gordoniaceae</taxon>
        <taxon>Gordonia</taxon>
    </lineage>
</organism>
<proteinExistence type="inferred from homology"/>
<dbReference type="Pfam" id="PF08669">
    <property type="entry name" value="GCV_T_C"/>
    <property type="match status" value="1"/>
</dbReference>
<dbReference type="RefSeq" id="WP_005193483.1">
    <property type="nucleotide sequence ID" value="NZ_CP045804.1"/>
</dbReference>
<evidence type="ECO:0000313" key="6">
    <source>
        <dbReference type="EMBL" id="QHN38287.1"/>
    </source>
</evidence>
<feature type="domain" description="GCVT N-terminal" evidence="3">
    <location>
        <begin position="432"/>
        <end position="719"/>
    </location>
</feature>
<dbReference type="Gene3D" id="2.40.30.110">
    <property type="entry name" value="Aminomethyltransferase beta-barrel domains"/>
    <property type="match status" value="1"/>
</dbReference>
<dbReference type="InterPro" id="IPR036188">
    <property type="entry name" value="FAD/NAD-bd_sf"/>
</dbReference>
<dbReference type="Gene3D" id="3.30.70.1400">
    <property type="entry name" value="Aminomethyltransferase beta-barrel domains"/>
    <property type="match status" value="1"/>
</dbReference>
<feature type="domain" description="Aminomethyltransferase C-terminal" evidence="4">
    <location>
        <begin position="738"/>
        <end position="815"/>
    </location>
</feature>
<dbReference type="Gene3D" id="3.30.9.10">
    <property type="entry name" value="D-Amino Acid Oxidase, subunit A, domain 2"/>
    <property type="match status" value="1"/>
</dbReference>
<accession>A0A857MFI4</accession>
<sequence>MSSPKVVIVGAGIVGTSLADELTMRGWTDVTVLDRGPLFATGGSTSHAPGLVFATNPSKTMTELATYTLEKFSALEHPDGWCFSHVGGLEVATTEARWDDLHRKAGWASSRGVDHELLSAAQCGELHPLLDPDIVIGGLHTPRDGLAKALRAVEAQAVRARSRGAEFIGNTEIIDVVEENGAVRGVRTTTGVVDADIVVCCTGFWGREFGRRVGLTIPLVPMAHQYAITTPVESRAGTNSPVAEASLPILRHQDQDLYYREHGDRIGIGYYGHHPMPSDVNNLDYASKISLDEMPSKLMFTPDDFTGAWTETVTLLPELGGGKVDEGFNGIFSFTPDGQSVVGEHRELSGFWVAEAVWVTHSAGVARTVAEWMIDGTPAVDVHEIDLYRFEDAALNDDFIVTTSSQQFVEVYDIIHPHDQRKAPRQVRTSPFYDRQSALGAEFWEAALWERPAWFEANAGLLDALRADGLVVPERDSWSARHWSPISVAEASWTRSNVALYDMTPLTRYELSGPGALDLLQWLTTNNLAKSVGSVTYTLMLDENGGVRSDLTVARLADDVFQIGANGPADFDWISRRIADGGYGDRVTLRDITGATCCLGLWGPLARDVVAPLTSADLSNDGLKYFRCLRTTIGTIPVTMMRVSYVGELGWEIYTSAEYGRALWDLLMKSGEPQGIIAAGRIAFNSLRIEKGYRSAGTDMTTEHTPDAAGIGFAVRATKPDDFIGKQALTQREPCPKVLKTLRLDDPSAVVLGKEPVIIDGAVAGYVTSAGWSATVGTCLAYAWLPAGTDTGTAVTVRYLRTAYDATVVDDVVVDPSMSRIRK</sequence>